<protein>
    <submittedName>
        <fullName evidence="2">Uncharacterized protein</fullName>
    </submittedName>
</protein>
<dbReference type="EMBL" id="QRBI01000120">
    <property type="protein sequence ID" value="RMC06329.1"/>
    <property type="molecule type" value="Genomic_DNA"/>
</dbReference>
<feature type="compositionally biased region" description="Acidic residues" evidence="1">
    <location>
        <begin position="40"/>
        <end position="51"/>
    </location>
</feature>
<keyword evidence="3" id="KW-1185">Reference proteome</keyword>
<sequence>METWAEEGRSLLSSREGVCLLQAAFCISVLLAEFPRDREFTEEEEQEEGEAAEAPVQPHPGRAPEEPRQGGTMVPLSSALLCKVTPQPGTWVHGNS</sequence>
<dbReference type="AlphaFoldDB" id="A0A3M0JZE8"/>
<proteinExistence type="predicted"/>
<evidence type="ECO:0000313" key="2">
    <source>
        <dbReference type="EMBL" id="RMC06329.1"/>
    </source>
</evidence>
<organism evidence="2 3">
    <name type="scientific">Hirundo rustica rustica</name>
    <dbReference type="NCBI Taxonomy" id="333673"/>
    <lineage>
        <taxon>Eukaryota</taxon>
        <taxon>Metazoa</taxon>
        <taxon>Chordata</taxon>
        <taxon>Craniata</taxon>
        <taxon>Vertebrata</taxon>
        <taxon>Euteleostomi</taxon>
        <taxon>Archelosauria</taxon>
        <taxon>Archosauria</taxon>
        <taxon>Dinosauria</taxon>
        <taxon>Saurischia</taxon>
        <taxon>Theropoda</taxon>
        <taxon>Coelurosauria</taxon>
        <taxon>Aves</taxon>
        <taxon>Neognathae</taxon>
        <taxon>Neoaves</taxon>
        <taxon>Telluraves</taxon>
        <taxon>Australaves</taxon>
        <taxon>Passeriformes</taxon>
        <taxon>Sylvioidea</taxon>
        <taxon>Hirundinidae</taxon>
        <taxon>Hirundo</taxon>
    </lineage>
</organism>
<reference evidence="2 3" key="1">
    <citation type="submission" date="2018-07" db="EMBL/GenBank/DDBJ databases">
        <title>A high quality draft genome assembly of the barn swallow (H. rustica rustica).</title>
        <authorList>
            <person name="Formenti G."/>
            <person name="Chiara M."/>
            <person name="Poveda L."/>
            <person name="Francoijs K.-J."/>
            <person name="Bonisoli-Alquati A."/>
            <person name="Canova L."/>
            <person name="Gianfranceschi L."/>
            <person name="Horner D.S."/>
            <person name="Saino N."/>
        </authorList>
    </citation>
    <scope>NUCLEOTIDE SEQUENCE [LARGE SCALE GENOMIC DNA]</scope>
    <source>
        <strain evidence="2">Chelidonia</strain>
        <tissue evidence="2">Blood</tissue>
    </source>
</reference>
<comment type="caution">
    <text evidence="2">The sequence shown here is derived from an EMBL/GenBank/DDBJ whole genome shotgun (WGS) entry which is preliminary data.</text>
</comment>
<accession>A0A3M0JZE8</accession>
<feature type="region of interest" description="Disordered" evidence="1">
    <location>
        <begin position="38"/>
        <end position="73"/>
    </location>
</feature>
<gene>
    <name evidence="2" type="ORF">DUI87_15760</name>
</gene>
<evidence type="ECO:0000313" key="3">
    <source>
        <dbReference type="Proteomes" id="UP000269221"/>
    </source>
</evidence>
<evidence type="ECO:0000256" key="1">
    <source>
        <dbReference type="SAM" id="MobiDB-lite"/>
    </source>
</evidence>
<name>A0A3M0JZE8_HIRRU</name>
<dbReference type="Proteomes" id="UP000269221">
    <property type="component" value="Unassembled WGS sequence"/>
</dbReference>